<dbReference type="Pfam" id="PF08263">
    <property type="entry name" value="LRRNT_2"/>
    <property type="match status" value="1"/>
</dbReference>
<keyword evidence="2" id="KW-0677">Repeat</keyword>
<gene>
    <name evidence="5" type="ORF">TorRG33x02_265150</name>
</gene>
<dbReference type="Gene3D" id="3.80.10.10">
    <property type="entry name" value="Ribonuclease Inhibitor"/>
    <property type="match status" value="1"/>
</dbReference>
<name>A0A2P5D214_TREOI</name>
<evidence type="ECO:0000256" key="2">
    <source>
        <dbReference type="ARBA" id="ARBA00022737"/>
    </source>
</evidence>
<dbReference type="Proteomes" id="UP000237000">
    <property type="component" value="Unassembled WGS sequence"/>
</dbReference>
<comment type="caution">
    <text evidence="5">The sequence shown here is derived from an EMBL/GenBank/DDBJ whole genome shotgun (WGS) entry which is preliminary data.</text>
</comment>
<dbReference type="STRING" id="63057.A0A2P5D214"/>
<evidence type="ECO:0000256" key="3">
    <source>
        <dbReference type="SAM" id="SignalP"/>
    </source>
</evidence>
<evidence type="ECO:0000259" key="4">
    <source>
        <dbReference type="Pfam" id="PF08263"/>
    </source>
</evidence>
<dbReference type="AlphaFoldDB" id="A0A2P5D214"/>
<dbReference type="PANTHER" id="PTHR48010">
    <property type="entry name" value="OS05G0588300 PROTEIN"/>
    <property type="match status" value="1"/>
</dbReference>
<dbReference type="SUPFAM" id="SSF52058">
    <property type="entry name" value="L domain-like"/>
    <property type="match status" value="1"/>
</dbReference>
<evidence type="ECO:0000256" key="1">
    <source>
        <dbReference type="ARBA" id="ARBA00022614"/>
    </source>
</evidence>
<feature type="domain" description="Leucine-rich repeat-containing N-terminal plant-type" evidence="4">
    <location>
        <begin position="53"/>
        <end position="71"/>
    </location>
</feature>
<sequence>MITSELLFIAVASWATIVFTVVSNVENIILETAISEPPSPELEAKALLQTEWWPNEYNSSSPCKWPGVTCNHAERVTDIDLRFYGYEMYNRRREFGKFNFSSFPNLARLSLAGLGLIGHIPAEISTLSQLTHLTLSKTSLTGQLPLSLKKSLLIN</sequence>
<dbReference type="EMBL" id="JXTC01000305">
    <property type="protein sequence ID" value="PON67342.1"/>
    <property type="molecule type" value="Genomic_DNA"/>
</dbReference>
<feature type="chain" id="PRO_5015103524" evidence="3">
    <location>
        <begin position="21"/>
        <end position="155"/>
    </location>
</feature>
<keyword evidence="1" id="KW-0433">Leucine-rich repeat</keyword>
<accession>A0A2P5D214</accession>
<dbReference type="InterPro" id="IPR032675">
    <property type="entry name" value="LRR_dom_sf"/>
</dbReference>
<reference evidence="6" key="1">
    <citation type="submission" date="2016-06" db="EMBL/GenBank/DDBJ databases">
        <title>Parallel loss of symbiosis genes in relatives of nitrogen-fixing non-legume Parasponia.</title>
        <authorList>
            <person name="Van Velzen R."/>
            <person name="Holmer R."/>
            <person name="Bu F."/>
            <person name="Rutten L."/>
            <person name="Van Zeijl A."/>
            <person name="Liu W."/>
            <person name="Santuari L."/>
            <person name="Cao Q."/>
            <person name="Sharma T."/>
            <person name="Shen D."/>
            <person name="Roswanjaya Y."/>
            <person name="Wardhani T."/>
            <person name="Kalhor M.S."/>
            <person name="Jansen J."/>
            <person name="Van den Hoogen J."/>
            <person name="Gungor B."/>
            <person name="Hartog M."/>
            <person name="Hontelez J."/>
            <person name="Verver J."/>
            <person name="Yang W.-C."/>
            <person name="Schijlen E."/>
            <person name="Repin R."/>
            <person name="Schilthuizen M."/>
            <person name="Schranz E."/>
            <person name="Heidstra R."/>
            <person name="Miyata K."/>
            <person name="Fedorova E."/>
            <person name="Kohlen W."/>
            <person name="Bisseling T."/>
            <person name="Smit S."/>
            <person name="Geurts R."/>
        </authorList>
    </citation>
    <scope>NUCLEOTIDE SEQUENCE [LARGE SCALE GENOMIC DNA]</scope>
    <source>
        <strain evidence="6">cv. RG33-2</strain>
    </source>
</reference>
<proteinExistence type="predicted"/>
<keyword evidence="6" id="KW-1185">Reference proteome</keyword>
<dbReference type="InParanoid" id="A0A2P5D214"/>
<dbReference type="PANTHER" id="PTHR48010:SF58">
    <property type="entry name" value="RECEPTOR PROTEIN KINASE-LIKE PROTEIN ZAR1"/>
    <property type="match status" value="1"/>
</dbReference>
<dbReference type="OrthoDB" id="2105857at2759"/>
<dbReference type="InterPro" id="IPR013210">
    <property type="entry name" value="LRR_N_plant-typ"/>
</dbReference>
<organism evidence="5 6">
    <name type="scientific">Trema orientale</name>
    <name type="common">Charcoal tree</name>
    <name type="synonym">Celtis orientalis</name>
    <dbReference type="NCBI Taxonomy" id="63057"/>
    <lineage>
        <taxon>Eukaryota</taxon>
        <taxon>Viridiplantae</taxon>
        <taxon>Streptophyta</taxon>
        <taxon>Embryophyta</taxon>
        <taxon>Tracheophyta</taxon>
        <taxon>Spermatophyta</taxon>
        <taxon>Magnoliopsida</taxon>
        <taxon>eudicotyledons</taxon>
        <taxon>Gunneridae</taxon>
        <taxon>Pentapetalae</taxon>
        <taxon>rosids</taxon>
        <taxon>fabids</taxon>
        <taxon>Rosales</taxon>
        <taxon>Cannabaceae</taxon>
        <taxon>Trema</taxon>
    </lineage>
</organism>
<evidence type="ECO:0000313" key="6">
    <source>
        <dbReference type="Proteomes" id="UP000237000"/>
    </source>
</evidence>
<evidence type="ECO:0000313" key="5">
    <source>
        <dbReference type="EMBL" id="PON67342.1"/>
    </source>
</evidence>
<protein>
    <submittedName>
        <fullName evidence="5">LRR domain containing protein</fullName>
    </submittedName>
</protein>
<dbReference type="InterPro" id="IPR050994">
    <property type="entry name" value="At_inactive_RLKs"/>
</dbReference>
<keyword evidence="3" id="KW-0732">Signal</keyword>
<feature type="signal peptide" evidence="3">
    <location>
        <begin position="1"/>
        <end position="20"/>
    </location>
</feature>